<gene>
    <name evidence="2" type="ORF">Sar04_27510</name>
</gene>
<evidence type="ECO:0000256" key="1">
    <source>
        <dbReference type="SAM" id="Phobius"/>
    </source>
</evidence>
<evidence type="ECO:0000313" key="2">
    <source>
        <dbReference type="EMBL" id="GIM86015.1"/>
    </source>
</evidence>
<reference evidence="2 3" key="1">
    <citation type="submission" date="2021-03" db="EMBL/GenBank/DDBJ databases">
        <title>Whole genome shotgun sequence of Salinispora arenicola NBRC 105043.</title>
        <authorList>
            <person name="Komaki H."/>
            <person name="Tamura T."/>
        </authorList>
    </citation>
    <scope>NUCLEOTIDE SEQUENCE [LARGE SCALE GENOMIC DNA]</scope>
    <source>
        <strain evidence="2 3">NBRC 105043</strain>
    </source>
</reference>
<protein>
    <submittedName>
        <fullName evidence="2">Uncharacterized protein</fullName>
    </submittedName>
</protein>
<evidence type="ECO:0000313" key="3">
    <source>
        <dbReference type="Proteomes" id="UP000677457"/>
    </source>
</evidence>
<dbReference type="EMBL" id="BOQM01000019">
    <property type="protein sequence ID" value="GIM86015.1"/>
    <property type="molecule type" value="Genomic_DNA"/>
</dbReference>
<feature type="transmembrane region" description="Helical" evidence="1">
    <location>
        <begin position="52"/>
        <end position="74"/>
    </location>
</feature>
<accession>A0ABQ4JSR4</accession>
<dbReference type="Proteomes" id="UP000677457">
    <property type="component" value="Unassembled WGS sequence"/>
</dbReference>
<sequence length="142" mass="15177">MSRSLIKAPPRKRRLVGGPNGEGIAMKDHEHITHSRETVARTRGFAALSKRVVWSSAAGFAAGGLLLGVAVYAWSADRPLTVRVGILLAVVVLLGMTSSRLIDDARIDEHYEQRASAHVEGTRETVDRLAAALQDARGAGKG</sequence>
<comment type="caution">
    <text evidence="2">The sequence shown here is derived from an EMBL/GenBank/DDBJ whole genome shotgun (WGS) entry which is preliminary data.</text>
</comment>
<feature type="transmembrane region" description="Helical" evidence="1">
    <location>
        <begin position="80"/>
        <end position="97"/>
    </location>
</feature>
<keyword evidence="3" id="KW-1185">Reference proteome</keyword>
<proteinExistence type="predicted"/>
<organism evidence="2 3">
    <name type="scientific">Salinispora arenicola</name>
    <dbReference type="NCBI Taxonomy" id="168697"/>
    <lineage>
        <taxon>Bacteria</taxon>
        <taxon>Bacillati</taxon>
        <taxon>Actinomycetota</taxon>
        <taxon>Actinomycetes</taxon>
        <taxon>Micromonosporales</taxon>
        <taxon>Micromonosporaceae</taxon>
        <taxon>Salinispora</taxon>
    </lineage>
</organism>
<keyword evidence="1" id="KW-1133">Transmembrane helix</keyword>
<name>A0ABQ4JSR4_SALAC</name>
<keyword evidence="1" id="KW-0472">Membrane</keyword>
<keyword evidence="1" id="KW-0812">Transmembrane</keyword>